<evidence type="ECO:0000256" key="5">
    <source>
        <dbReference type="ARBA" id="ARBA00023136"/>
    </source>
</evidence>
<dbReference type="Pfam" id="PF06609">
    <property type="entry name" value="TRI12"/>
    <property type="match status" value="1"/>
</dbReference>
<evidence type="ECO:0000256" key="2">
    <source>
        <dbReference type="ARBA" id="ARBA00022448"/>
    </source>
</evidence>
<evidence type="ECO:0000256" key="1">
    <source>
        <dbReference type="ARBA" id="ARBA00004141"/>
    </source>
</evidence>
<dbReference type="InterPro" id="IPR005829">
    <property type="entry name" value="Sugar_transporter_CS"/>
</dbReference>
<feature type="transmembrane region" description="Helical" evidence="6">
    <location>
        <begin position="86"/>
        <end position="105"/>
    </location>
</feature>
<proteinExistence type="predicted"/>
<keyword evidence="5 6" id="KW-0472">Membrane</keyword>
<feature type="transmembrane region" description="Helical" evidence="6">
    <location>
        <begin position="316"/>
        <end position="340"/>
    </location>
</feature>
<keyword evidence="9" id="KW-1185">Reference proteome</keyword>
<accession>A0AAD4CAJ9</accession>
<dbReference type="PROSITE" id="PS00216">
    <property type="entry name" value="SUGAR_TRANSPORT_1"/>
    <property type="match status" value="1"/>
</dbReference>
<reference evidence="8" key="1">
    <citation type="journal article" date="2019" name="Beilstein J. Org. Chem.">
        <title>Nanangenines: drimane sesquiterpenoids as the dominant metabolite cohort of a novel Australian fungus, Aspergillus nanangensis.</title>
        <authorList>
            <person name="Lacey H.J."/>
            <person name="Gilchrist C.L.M."/>
            <person name="Crombie A."/>
            <person name="Kalaitzis J.A."/>
            <person name="Vuong D."/>
            <person name="Rutledge P.J."/>
            <person name="Turner P."/>
            <person name="Pitt J.I."/>
            <person name="Lacey E."/>
            <person name="Chooi Y.H."/>
            <person name="Piggott A.M."/>
        </authorList>
    </citation>
    <scope>NUCLEOTIDE SEQUENCE</scope>
    <source>
        <strain evidence="8">MST-FP2251</strain>
    </source>
</reference>
<comment type="subcellular location">
    <subcellularLocation>
        <location evidence="1">Membrane</location>
        <topology evidence="1">Multi-pass membrane protein</topology>
    </subcellularLocation>
</comment>
<dbReference type="InterPro" id="IPR011051">
    <property type="entry name" value="RmlC_Cupin_sf"/>
</dbReference>
<feature type="transmembrane region" description="Helical" evidence="6">
    <location>
        <begin position="273"/>
        <end position="295"/>
    </location>
</feature>
<feature type="transmembrane region" description="Helical" evidence="6">
    <location>
        <begin position="204"/>
        <end position="224"/>
    </location>
</feature>
<dbReference type="InterPro" id="IPR020846">
    <property type="entry name" value="MFS_dom"/>
</dbReference>
<dbReference type="SUPFAM" id="SSF103473">
    <property type="entry name" value="MFS general substrate transporter"/>
    <property type="match status" value="1"/>
</dbReference>
<protein>
    <recommendedName>
        <fullName evidence="7">Major facilitator superfamily (MFS) profile domain-containing protein</fullName>
    </recommendedName>
</protein>
<feature type="transmembrane region" description="Helical" evidence="6">
    <location>
        <begin position="172"/>
        <end position="192"/>
    </location>
</feature>
<feature type="transmembrane region" description="Helical" evidence="6">
    <location>
        <begin position="352"/>
        <end position="375"/>
    </location>
</feature>
<dbReference type="GO" id="GO:0022857">
    <property type="term" value="F:transmembrane transporter activity"/>
    <property type="evidence" value="ECO:0007669"/>
    <property type="project" value="InterPro"/>
</dbReference>
<dbReference type="Proteomes" id="UP001194746">
    <property type="component" value="Unassembled WGS sequence"/>
</dbReference>
<organism evidence="8 9">
    <name type="scientific">Aspergillus nanangensis</name>
    <dbReference type="NCBI Taxonomy" id="2582783"/>
    <lineage>
        <taxon>Eukaryota</taxon>
        <taxon>Fungi</taxon>
        <taxon>Dikarya</taxon>
        <taxon>Ascomycota</taxon>
        <taxon>Pezizomycotina</taxon>
        <taxon>Eurotiomycetes</taxon>
        <taxon>Eurotiomycetidae</taxon>
        <taxon>Eurotiales</taxon>
        <taxon>Aspergillaceae</taxon>
        <taxon>Aspergillus</taxon>
        <taxon>Aspergillus subgen. Circumdati</taxon>
    </lineage>
</organism>
<comment type="caution">
    <text evidence="8">The sequence shown here is derived from an EMBL/GenBank/DDBJ whole genome shotgun (WGS) entry which is preliminary data.</text>
</comment>
<dbReference type="Gene3D" id="2.60.120.10">
    <property type="entry name" value="Jelly Rolls"/>
    <property type="match status" value="1"/>
</dbReference>
<dbReference type="PANTHER" id="PTHR23501:SF109">
    <property type="entry name" value="MAJOR FACILITATOR SUPERFAMILY (MFS) PROFILE DOMAIN-CONTAINING PROTEIN-RELATED"/>
    <property type="match status" value="1"/>
</dbReference>
<dbReference type="AlphaFoldDB" id="A0AAD4CAJ9"/>
<dbReference type="EMBL" id="VCAU01000203">
    <property type="protein sequence ID" value="KAF9882909.1"/>
    <property type="molecule type" value="Genomic_DNA"/>
</dbReference>
<dbReference type="PANTHER" id="PTHR23501">
    <property type="entry name" value="MAJOR FACILITATOR SUPERFAMILY"/>
    <property type="match status" value="1"/>
</dbReference>
<keyword evidence="4 6" id="KW-1133">Transmembrane helix</keyword>
<dbReference type="CDD" id="cd06179">
    <property type="entry name" value="MFS_TRI12_like"/>
    <property type="match status" value="1"/>
</dbReference>
<reference evidence="8" key="2">
    <citation type="submission" date="2020-02" db="EMBL/GenBank/DDBJ databases">
        <authorList>
            <person name="Gilchrist C.L.M."/>
            <person name="Chooi Y.-H."/>
        </authorList>
    </citation>
    <scope>NUCLEOTIDE SEQUENCE</scope>
    <source>
        <strain evidence="8">MST-FP2251</strain>
    </source>
</reference>
<dbReference type="InterPro" id="IPR013096">
    <property type="entry name" value="Cupin_2"/>
</dbReference>
<keyword evidence="2" id="KW-0813">Transport</keyword>
<dbReference type="PROSITE" id="PS50850">
    <property type="entry name" value="MFS"/>
    <property type="match status" value="1"/>
</dbReference>
<dbReference type="SUPFAM" id="SSF51182">
    <property type="entry name" value="RmlC-like cupins"/>
    <property type="match status" value="1"/>
</dbReference>
<gene>
    <name evidence="8" type="ORF">FE257_004890</name>
</gene>
<dbReference type="InterPro" id="IPR036259">
    <property type="entry name" value="MFS_trans_sf"/>
</dbReference>
<evidence type="ECO:0000313" key="9">
    <source>
        <dbReference type="Proteomes" id="UP001194746"/>
    </source>
</evidence>
<dbReference type="InterPro" id="IPR010573">
    <property type="entry name" value="MFS_Str1/Tri12-like"/>
</dbReference>
<evidence type="ECO:0000256" key="6">
    <source>
        <dbReference type="SAM" id="Phobius"/>
    </source>
</evidence>
<feature type="transmembrane region" description="Helical" evidence="6">
    <location>
        <begin position="141"/>
        <end position="160"/>
    </location>
</feature>
<dbReference type="InterPro" id="IPR053791">
    <property type="entry name" value="MFS_Tri12-like"/>
</dbReference>
<keyword evidence="3 6" id="KW-0812">Transmembrane</keyword>
<feature type="transmembrane region" description="Helical" evidence="6">
    <location>
        <begin position="538"/>
        <end position="556"/>
    </location>
</feature>
<dbReference type="Pfam" id="PF07883">
    <property type="entry name" value="Cupin_2"/>
    <property type="match status" value="1"/>
</dbReference>
<feature type="transmembrane region" description="Helical" evidence="6">
    <location>
        <begin position="47"/>
        <end position="74"/>
    </location>
</feature>
<evidence type="ECO:0000256" key="3">
    <source>
        <dbReference type="ARBA" id="ARBA00022692"/>
    </source>
</evidence>
<sequence>MVSDVDKRDALHIEDLVNDEMATTDIPPANPMDSPEMDIPKGYFYSFHFLGTMAAVGLSVMGSIGGFSLAAPIIGAINADIGPDQNIAWVPLVFPVGLAVGQPLVGRLSDIFGRRWFMAASQVVAITGGIVSATAQSVPTLIGGSSLIGLAASGAMSYPFVIGEIVPMKYRFMGNGFANVWAIPFSGFGPVIANSLVKAASWRWCYYVMIICNGMSMACYLFCYHPPTFEMKHSKRERLTLARKLDWFGIFLFIVGIVLFLIGLSWGGNVYPWGSAAVISTVVVGAVSIAAFFFWEVYHPADEPLIPMFLFKDRGWVLSSILVSIPASVYYGIGVVWPSMVNTLYGNGDPIYAGWLQTALLGPYTLGLITGPAVYKYTGHLRTHLVGSTTIGGALLAAAAASNPSSEVLPCALLALGTFLLGSVEAQSFTLPGLYIQNQADIGAAVGVAGSFRSVFSTTASTIFVTILNNRLVATVPAAVTPAVTRAGLPRSSIAALLTALSPDTAAAVDDIPGMTPRIREIAIEAFQNGNMSAYRTVFLATIFCTCVGTLASIFMPRVDHMMTDEAGFLELSTIVEAMQAPPLAERPCRIVTGHDDDGRSIILNDSGIDLIPTEGFQAKVAVLWKTDQFPVENHRQDAVTDQRHAPLVPENGVAIRLVDFPPNTSTVMHRTVSLDYGILMAGEIDLELDHQVVRMKAGDVCIQRGTLHAWTNRSSTTARLYAIMMTAEPITIGGRVLEAQ</sequence>
<dbReference type="CDD" id="cd02231">
    <property type="entry name" value="cupin_BLL6423-like"/>
    <property type="match status" value="1"/>
</dbReference>
<feature type="transmembrane region" description="Helical" evidence="6">
    <location>
        <begin position="245"/>
        <end position="267"/>
    </location>
</feature>
<evidence type="ECO:0000259" key="7">
    <source>
        <dbReference type="PROSITE" id="PS50850"/>
    </source>
</evidence>
<feature type="domain" description="Major facilitator superfamily (MFS) profile" evidence="7">
    <location>
        <begin position="43"/>
        <end position="493"/>
    </location>
</feature>
<evidence type="ECO:0000256" key="4">
    <source>
        <dbReference type="ARBA" id="ARBA00022989"/>
    </source>
</evidence>
<name>A0AAD4CAJ9_ASPNN</name>
<dbReference type="GO" id="GO:0005886">
    <property type="term" value="C:plasma membrane"/>
    <property type="evidence" value="ECO:0007669"/>
    <property type="project" value="TreeGrafter"/>
</dbReference>
<dbReference type="Gene3D" id="1.20.1250.20">
    <property type="entry name" value="MFS general substrate transporter like domains"/>
    <property type="match status" value="1"/>
</dbReference>
<evidence type="ECO:0000313" key="8">
    <source>
        <dbReference type="EMBL" id="KAF9882909.1"/>
    </source>
</evidence>
<feature type="transmembrane region" description="Helical" evidence="6">
    <location>
        <begin position="117"/>
        <end position="135"/>
    </location>
</feature>
<dbReference type="InterPro" id="IPR014710">
    <property type="entry name" value="RmlC-like_jellyroll"/>
</dbReference>